<dbReference type="Pfam" id="PF01189">
    <property type="entry name" value="Methyltr_RsmB-F"/>
    <property type="match status" value="1"/>
</dbReference>
<feature type="binding site" evidence="5">
    <location>
        <position position="304"/>
    </location>
    <ligand>
        <name>S-adenosyl-L-methionine</name>
        <dbReference type="ChEBI" id="CHEBI:59789"/>
    </ligand>
</feature>
<dbReference type="AlphaFoldDB" id="A0A497EU80"/>
<dbReference type="SUPFAM" id="SSF88697">
    <property type="entry name" value="PUA domain-like"/>
    <property type="match status" value="1"/>
</dbReference>
<protein>
    <recommendedName>
        <fullName evidence="5">tRNA (cytosine(72)-C(5))-methyltransferase</fullName>
        <shortName evidence="5">tRNA:m(5)C72 MTase</shortName>
        <ecNumber evidence="5">2.1.1.-</ecNumber>
    </recommendedName>
</protein>
<dbReference type="GO" id="GO:0000049">
    <property type="term" value="F:tRNA binding"/>
    <property type="evidence" value="ECO:0007669"/>
    <property type="project" value="UniProtKB-UniRule"/>
</dbReference>
<proteinExistence type="inferred from homology"/>
<organism evidence="7 8">
    <name type="scientific">Thermoproteota archaeon</name>
    <dbReference type="NCBI Taxonomy" id="2056631"/>
    <lineage>
        <taxon>Archaea</taxon>
        <taxon>Thermoproteota</taxon>
    </lineage>
</organism>
<dbReference type="InterPro" id="IPR029063">
    <property type="entry name" value="SAM-dependent_MTases_sf"/>
</dbReference>
<dbReference type="EMBL" id="QMQV01000009">
    <property type="protein sequence ID" value="RLE50270.1"/>
    <property type="molecule type" value="Genomic_DNA"/>
</dbReference>
<reference evidence="7 8" key="1">
    <citation type="submission" date="2018-06" db="EMBL/GenBank/DDBJ databases">
        <title>Extensive metabolic versatility and redundancy in microbially diverse, dynamic hydrothermal sediments.</title>
        <authorList>
            <person name="Dombrowski N."/>
            <person name="Teske A."/>
            <person name="Baker B.J."/>
        </authorList>
    </citation>
    <scope>NUCLEOTIDE SEQUENCE [LARGE SCALE GENOMIC DNA]</scope>
    <source>
        <strain evidence="7">B66_G16</strain>
    </source>
</reference>
<comment type="catalytic activity">
    <reaction evidence="5">
        <text>cytidine(72) in tRNA + S-adenosyl-L-methionine = 5-methylcytidine(72) in tRNA + S-adenosyl-L-homocysteine + H(+)</text>
        <dbReference type="Rhea" id="RHEA:61988"/>
        <dbReference type="Rhea" id="RHEA-COMP:15996"/>
        <dbReference type="Rhea" id="RHEA-COMP:15997"/>
        <dbReference type="ChEBI" id="CHEBI:15378"/>
        <dbReference type="ChEBI" id="CHEBI:57856"/>
        <dbReference type="ChEBI" id="CHEBI:59789"/>
        <dbReference type="ChEBI" id="CHEBI:74483"/>
        <dbReference type="ChEBI" id="CHEBI:82748"/>
    </reaction>
</comment>
<feature type="binding site" evidence="5">
    <location>
        <position position="263"/>
    </location>
    <ligand>
        <name>S-adenosyl-L-methionine</name>
        <dbReference type="ChEBI" id="CHEBI:59789"/>
    </ligand>
</feature>
<evidence type="ECO:0000256" key="4">
    <source>
        <dbReference type="ARBA" id="ARBA00022884"/>
    </source>
</evidence>
<evidence type="ECO:0000256" key="1">
    <source>
        <dbReference type="ARBA" id="ARBA00022603"/>
    </source>
</evidence>
<name>A0A497EU80_9CREN</name>
<evidence type="ECO:0000313" key="8">
    <source>
        <dbReference type="Proteomes" id="UP000278475"/>
    </source>
</evidence>
<dbReference type="InterPro" id="IPR036974">
    <property type="entry name" value="PUA_sf"/>
</dbReference>
<keyword evidence="2 5" id="KW-0808">Transferase</keyword>
<comment type="similarity">
    <text evidence="5">Belongs to the class I-like SAM-binding methyltransferase superfamily. RsmB/NOP family.</text>
</comment>
<dbReference type="GO" id="GO:0016428">
    <property type="term" value="F:tRNA (cytidine-5-)-methyltransferase activity"/>
    <property type="evidence" value="ECO:0007669"/>
    <property type="project" value="UniProtKB-UniRule"/>
</dbReference>
<dbReference type="PROSITE" id="PS51686">
    <property type="entry name" value="SAM_MT_RSMB_NOP"/>
    <property type="match status" value="1"/>
</dbReference>
<dbReference type="GO" id="GO:0001510">
    <property type="term" value="P:RNA methylation"/>
    <property type="evidence" value="ECO:0007669"/>
    <property type="project" value="InterPro"/>
</dbReference>
<gene>
    <name evidence="7" type="ORF">DRJ31_01820</name>
</gene>
<feature type="binding site" evidence="5">
    <location>
        <begin position="234"/>
        <end position="240"/>
    </location>
    <ligand>
        <name>S-adenosyl-L-methionine</name>
        <dbReference type="ChEBI" id="CHEBI:59789"/>
    </ligand>
</feature>
<evidence type="ECO:0000259" key="6">
    <source>
        <dbReference type="PROSITE" id="PS51686"/>
    </source>
</evidence>
<dbReference type="InterPro" id="IPR001678">
    <property type="entry name" value="MeTrfase_RsmB-F_NOP2_dom"/>
</dbReference>
<evidence type="ECO:0000313" key="7">
    <source>
        <dbReference type="EMBL" id="RLE50270.1"/>
    </source>
</evidence>
<dbReference type="Gene3D" id="3.30.70.1170">
    <property type="entry name" value="Sun protein, domain 3"/>
    <property type="match status" value="1"/>
</dbReference>
<dbReference type="PANTHER" id="PTHR22807">
    <property type="entry name" value="NOP2 YEAST -RELATED NOL1/NOP2/FMU SUN DOMAIN-CONTAINING"/>
    <property type="match status" value="1"/>
</dbReference>
<dbReference type="Pfam" id="PF22458">
    <property type="entry name" value="RsmF-B_ferredox"/>
    <property type="match status" value="1"/>
</dbReference>
<dbReference type="InterPro" id="IPR015947">
    <property type="entry name" value="PUA-like_sf"/>
</dbReference>
<dbReference type="InterPro" id="IPR054728">
    <property type="entry name" value="RsmB-like_ferredoxin"/>
</dbReference>
<dbReference type="Pfam" id="PF01472">
    <property type="entry name" value="PUA"/>
    <property type="match status" value="1"/>
</dbReference>
<evidence type="ECO:0000256" key="3">
    <source>
        <dbReference type="ARBA" id="ARBA00022691"/>
    </source>
</evidence>
<accession>A0A497EU80</accession>
<keyword evidence="4 5" id="KW-0694">RNA-binding</keyword>
<dbReference type="PRINTS" id="PR02008">
    <property type="entry name" value="RCMTFAMILY"/>
</dbReference>
<dbReference type="PROSITE" id="PS50890">
    <property type="entry name" value="PUA"/>
    <property type="match status" value="1"/>
</dbReference>
<sequence length="419" mass="46424">MVVGSNPTGPTILLKRTAMSTLGVTRSFIATLAHLYKYPKDLVEVLVSRYGVERTFSLLQSLKTPGSHYAIRVNTLKVSREELVKRLKNRGIEVKEHPHIDEALLIPVRGPYEVPKTDKVVVAEKYAAESVMVGSHLYSPGVLYAGNVRRGDEVCVSDIHGQVVGYGVARLDSSEMGRGKKGLAVEISISRFKMPSLRNLPEYEDGFLYDQSIPAMLASIVLEPKPGDVIVDMCAAPGGKATHIAQLIENKGKVYAFDSSKTRLNKLIENVKRLAAKCVEPILADSRYVSMDYPSLKADKVLVDPPCSALGVRPKLYENNDLKSILNSSNYQKQFLKEAAKIVKSGGIIVYSTCTFMREENEDIASYAESELKLRLEEQNLVLGDKGEFSSSDKAKLVQRFYPDKHDTPGYFIAKFVKT</sequence>
<dbReference type="SMART" id="SM00359">
    <property type="entry name" value="PUA"/>
    <property type="match status" value="1"/>
</dbReference>
<keyword evidence="1 5" id="KW-0489">Methyltransferase</keyword>
<dbReference type="InterPro" id="IPR023267">
    <property type="entry name" value="RCMT"/>
</dbReference>
<feature type="binding site" evidence="5">
    <location>
        <position position="331"/>
    </location>
    <ligand>
        <name>S-adenosyl-L-methionine</name>
        <dbReference type="ChEBI" id="CHEBI:59789"/>
    </ligand>
</feature>
<dbReference type="InterPro" id="IPR043699">
    <property type="entry name" value="NSUN6"/>
</dbReference>
<evidence type="ECO:0000256" key="2">
    <source>
        <dbReference type="ARBA" id="ARBA00022679"/>
    </source>
</evidence>
<dbReference type="Proteomes" id="UP000278475">
    <property type="component" value="Unassembled WGS sequence"/>
</dbReference>
<dbReference type="SUPFAM" id="SSF53335">
    <property type="entry name" value="S-adenosyl-L-methionine-dependent methyltransferases"/>
    <property type="match status" value="1"/>
</dbReference>
<dbReference type="Gene3D" id="2.30.130.10">
    <property type="entry name" value="PUA domain"/>
    <property type="match status" value="1"/>
</dbReference>
<comment type="caution">
    <text evidence="7">The sequence shown here is derived from an EMBL/GenBank/DDBJ whole genome shotgun (WGS) entry which is preliminary data.</text>
</comment>
<dbReference type="InterPro" id="IPR049560">
    <property type="entry name" value="MeTrfase_RsmB-F_NOP2_cat"/>
</dbReference>
<dbReference type="InterPro" id="IPR002478">
    <property type="entry name" value="PUA"/>
</dbReference>
<dbReference type="HAMAP" id="MF_02237">
    <property type="entry name" value="NSUN6"/>
    <property type="match status" value="1"/>
</dbReference>
<comment type="function">
    <text evidence="5">S-adenosyl-L-methionine-dependent methyltransferase that specifically methylates the C5 position of cytosine 72 in several tRNAs.</text>
</comment>
<dbReference type="Gene3D" id="3.40.50.150">
    <property type="entry name" value="Vaccinia Virus protein VP39"/>
    <property type="match status" value="1"/>
</dbReference>
<feature type="active site" description="Nucleophile" evidence="5">
    <location>
        <position position="354"/>
    </location>
</feature>
<feature type="domain" description="SAM-dependent MTase RsmB/NOP-type" evidence="6">
    <location>
        <begin position="131"/>
        <end position="419"/>
    </location>
</feature>
<evidence type="ECO:0000256" key="5">
    <source>
        <dbReference type="HAMAP-Rule" id="MF_02237"/>
    </source>
</evidence>
<dbReference type="CDD" id="cd02440">
    <property type="entry name" value="AdoMet_MTases"/>
    <property type="match status" value="1"/>
</dbReference>
<dbReference type="PANTHER" id="PTHR22807:SF34">
    <property type="entry name" value="TRNA (CYTOSINE(72)-C(5))-METHYLTRANSFERASE NSUN6"/>
    <property type="match status" value="1"/>
</dbReference>
<dbReference type="EC" id="2.1.1.-" evidence="5"/>
<feature type="binding site" evidence="5">
    <location>
        <position position="258"/>
    </location>
    <ligand>
        <name>S-adenosyl-L-methionine</name>
        <dbReference type="ChEBI" id="CHEBI:59789"/>
    </ligand>
</feature>
<dbReference type="CDD" id="cd07953">
    <property type="entry name" value="PUA"/>
    <property type="match status" value="1"/>
</dbReference>
<feature type="binding site" evidence="5">
    <location>
        <position position="285"/>
    </location>
    <ligand>
        <name>S-adenosyl-L-methionine</name>
        <dbReference type="ChEBI" id="CHEBI:59789"/>
    </ligand>
</feature>
<keyword evidence="3 5" id="KW-0949">S-adenosyl-L-methionine</keyword>
<dbReference type="GO" id="GO:0006400">
    <property type="term" value="P:tRNA modification"/>
    <property type="evidence" value="ECO:0007669"/>
    <property type="project" value="UniProtKB-UniRule"/>
</dbReference>